<dbReference type="Pfam" id="PF12023">
    <property type="entry name" value="DUF3511"/>
    <property type="match status" value="1"/>
</dbReference>
<dbReference type="PANTHER" id="PTHR33193:SF44">
    <property type="entry name" value="DUF3511 DOMAIN-CONTAINING PROTEIN"/>
    <property type="match status" value="1"/>
</dbReference>
<dbReference type="Proteomes" id="UP000823674">
    <property type="component" value="Chromosome A05"/>
</dbReference>
<reference evidence="1 2" key="1">
    <citation type="submission" date="2021-03" db="EMBL/GenBank/DDBJ databases">
        <authorList>
            <person name="King G.J."/>
            <person name="Bancroft I."/>
            <person name="Baten A."/>
            <person name="Bloomfield J."/>
            <person name="Borpatragohain P."/>
            <person name="He Z."/>
            <person name="Irish N."/>
            <person name="Irwin J."/>
            <person name="Liu K."/>
            <person name="Mauleon R.P."/>
            <person name="Moore J."/>
            <person name="Morris R."/>
            <person name="Ostergaard L."/>
            <person name="Wang B."/>
            <person name="Wells R."/>
        </authorList>
    </citation>
    <scope>NUCLEOTIDE SEQUENCE [LARGE SCALE GENOMIC DNA]</scope>
    <source>
        <strain evidence="1">R-o-18</strain>
        <tissue evidence="1">Leaf</tissue>
    </source>
</reference>
<gene>
    <name evidence="1" type="primary">A05p052250.1_BraROA</name>
    <name evidence="1" type="ORF">IGI04_021185</name>
</gene>
<dbReference type="PANTHER" id="PTHR33193">
    <property type="entry name" value="DOMAIN PROTEIN, PUTATIVE (DUF3511)-RELATED"/>
    <property type="match status" value="1"/>
</dbReference>
<protein>
    <submittedName>
        <fullName evidence="1">Uncharacterized protein</fullName>
    </submittedName>
</protein>
<sequence>MEDFQSPRIRSYKSYEGDRNLQLVDPADLKPVRGIYVVRESKRNRSPMTSDLWRKISYKDLPVRPRRASSHSTSLKGWWNDPEMKRKRRVAKYKIYSVEGKMKTSWRKSYKWIKTTTPHSFSITQVSENRKKAISYKCRKKKQKLQNGKDPQFHLLHHSLARIPKSEATCTKYLGEAILAYPCKESYCEAKCAESYHESCRGECEDHDHHHGVHLTNDHDDHCHCYGRY</sequence>
<name>A0ABQ7MNA6_BRACM</name>
<evidence type="ECO:0000313" key="2">
    <source>
        <dbReference type="Proteomes" id="UP000823674"/>
    </source>
</evidence>
<dbReference type="InterPro" id="IPR021899">
    <property type="entry name" value="DUF3511"/>
</dbReference>
<organism evidence="1 2">
    <name type="scientific">Brassica rapa subsp. trilocularis</name>
    <dbReference type="NCBI Taxonomy" id="1813537"/>
    <lineage>
        <taxon>Eukaryota</taxon>
        <taxon>Viridiplantae</taxon>
        <taxon>Streptophyta</taxon>
        <taxon>Embryophyta</taxon>
        <taxon>Tracheophyta</taxon>
        <taxon>Spermatophyta</taxon>
        <taxon>Magnoliopsida</taxon>
        <taxon>eudicotyledons</taxon>
        <taxon>Gunneridae</taxon>
        <taxon>Pentapetalae</taxon>
        <taxon>rosids</taxon>
        <taxon>malvids</taxon>
        <taxon>Brassicales</taxon>
        <taxon>Brassicaceae</taxon>
        <taxon>Brassiceae</taxon>
        <taxon>Brassica</taxon>
    </lineage>
</organism>
<comment type="caution">
    <text evidence="1">The sequence shown here is derived from an EMBL/GenBank/DDBJ whole genome shotgun (WGS) entry which is preliminary data.</text>
</comment>
<dbReference type="EMBL" id="JADBGQ010000005">
    <property type="protein sequence ID" value="KAG5399371.1"/>
    <property type="molecule type" value="Genomic_DNA"/>
</dbReference>
<evidence type="ECO:0000313" key="1">
    <source>
        <dbReference type="EMBL" id="KAG5399371.1"/>
    </source>
</evidence>
<keyword evidence="2" id="KW-1185">Reference proteome</keyword>
<proteinExistence type="predicted"/>
<accession>A0ABQ7MNA6</accession>